<feature type="transmembrane region" description="Helical" evidence="9">
    <location>
        <begin position="48"/>
        <end position="70"/>
    </location>
</feature>
<evidence type="ECO:0000259" key="10">
    <source>
        <dbReference type="Pfam" id="PF00361"/>
    </source>
</evidence>
<feature type="transmembrane region" description="Helical" evidence="9">
    <location>
        <begin position="198"/>
        <end position="217"/>
    </location>
</feature>
<feature type="transmembrane region" description="Helical" evidence="9">
    <location>
        <begin position="358"/>
        <end position="378"/>
    </location>
</feature>
<dbReference type="GO" id="GO:0016020">
    <property type="term" value="C:membrane"/>
    <property type="evidence" value="ECO:0007669"/>
    <property type="project" value="UniProtKB-SubCell"/>
</dbReference>
<dbReference type="GO" id="GO:0015990">
    <property type="term" value="P:electron transport coupled proton transport"/>
    <property type="evidence" value="ECO:0007669"/>
    <property type="project" value="TreeGrafter"/>
</dbReference>
<sequence>MYIIFFYCLMLMAMYLSLLFFLKGKLFFLMMNFNTFITNLSFTVSSHFMLYFTSIVVFLSLVIFSFSFFYMNNDAPLGRFLLIMLTFILSMVVLNNSNSSWTLWLGWEGLGISSYLLIMYYNNWKSNNSALTTILLNRIGDFCLLVSFLKFTQILLWTFENFNLTPLLIVLISVAAIAKSAQMPLNSWLPIAMAAPTPVSSLVHSSTLVVAGAILCIKLNSYYFTYVMFFLTILGFLTSFYASVMATLEKDLKKILAYSTMSQIALVMFMLSSNLKELMLMHIINHALVKALLFINIGIFIIFMFGNQDTRILQSNNSLLTVLVSSISCLIIMCGITYTSSYYSKEYSLLFSMKSENLLSMINLMVFFSFAYSARLMYLFMKSFNSVTVFSKNFHPSALYSEIIFPVALVNGWIFTYNYSLPLNNTWMDNKSTMLMIPLMITMFYLMFSSILALDNVDFLYTILNDLTIFKLFITNKMKSISLSLNMTLMSYNNTSYFPLMLMSFSVLLMVMIFMALL</sequence>
<dbReference type="PANTHER" id="PTHR42829">
    <property type="entry name" value="NADH-UBIQUINONE OXIDOREDUCTASE CHAIN 5"/>
    <property type="match status" value="1"/>
</dbReference>
<keyword evidence="6 9" id="KW-0472">Membrane</keyword>
<organism evidence="11">
    <name type="scientific">Trichuris ovis</name>
    <dbReference type="NCBI Taxonomy" id="93034"/>
    <lineage>
        <taxon>Eukaryota</taxon>
        <taxon>Metazoa</taxon>
        <taxon>Ecdysozoa</taxon>
        <taxon>Nematoda</taxon>
        <taxon>Enoplea</taxon>
        <taxon>Dorylaimia</taxon>
        <taxon>Trichinellida</taxon>
        <taxon>Trichuridae</taxon>
        <taxon>Trichuris</taxon>
    </lineage>
</organism>
<feature type="transmembrane region" description="Helical" evidence="9">
    <location>
        <begin position="77"/>
        <end position="95"/>
    </location>
</feature>
<comment type="subcellular location">
    <subcellularLocation>
        <location evidence="2">Membrane</location>
        <topology evidence="2">Multi-pass membrane protein</topology>
    </subcellularLocation>
</comment>
<keyword evidence="11" id="KW-0496">Mitochondrion</keyword>
<feature type="transmembrane region" description="Helical" evidence="9">
    <location>
        <begin position="101"/>
        <end position="121"/>
    </location>
</feature>
<feature type="domain" description="NADH:quinone oxidoreductase/Mrp antiporter transmembrane" evidence="10">
    <location>
        <begin position="98"/>
        <end position="362"/>
    </location>
</feature>
<dbReference type="GO" id="GO:0003954">
    <property type="term" value="F:NADH dehydrogenase activity"/>
    <property type="evidence" value="ECO:0007669"/>
    <property type="project" value="TreeGrafter"/>
</dbReference>
<evidence type="ECO:0000256" key="2">
    <source>
        <dbReference type="ARBA" id="ARBA00004141"/>
    </source>
</evidence>
<dbReference type="AlphaFoldDB" id="J7FC17"/>
<feature type="transmembrane region" description="Helical" evidence="9">
    <location>
        <begin position="433"/>
        <end position="453"/>
    </location>
</feature>
<feature type="transmembrane region" description="Helical" evidence="9">
    <location>
        <begin position="497"/>
        <end position="517"/>
    </location>
</feature>
<evidence type="ECO:0000313" key="11">
    <source>
        <dbReference type="EMBL" id="AFK81049.1"/>
    </source>
</evidence>
<dbReference type="GO" id="GO:0008137">
    <property type="term" value="F:NADH dehydrogenase (ubiquinone) activity"/>
    <property type="evidence" value="ECO:0007669"/>
    <property type="project" value="UniProtKB-EC"/>
</dbReference>
<dbReference type="GO" id="GO:0042773">
    <property type="term" value="P:ATP synthesis coupled electron transport"/>
    <property type="evidence" value="ECO:0007669"/>
    <property type="project" value="InterPro"/>
</dbReference>
<accession>J7FC17</accession>
<feature type="transmembrane region" description="Helical" evidence="9">
    <location>
        <begin position="398"/>
        <end position="421"/>
    </location>
</feature>
<comment type="catalytic activity">
    <reaction evidence="8">
        <text>a ubiquinone + NADH + 5 H(+)(in) = a ubiquinol + NAD(+) + 4 H(+)(out)</text>
        <dbReference type="Rhea" id="RHEA:29091"/>
        <dbReference type="Rhea" id="RHEA-COMP:9565"/>
        <dbReference type="Rhea" id="RHEA-COMP:9566"/>
        <dbReference type="ChEBI" id="CHEBI:15378"/>
        <dbReference type="ChEBI" id="CHEBI:16389"/>
        <dbReference type="ChEBI" id="CHEBI:17976"/>
        <dbReference type="ChEBI" id="CHEBI:57540"/>
        <dbReference type="ChEBI" id="CHEBI:57945"/>
        <dbReference type="EC" id="7.1.1.2"/>
    </reaction>
</comment>
<dbReference type="EC" id="7.1.1.2" evidence="3"/>
<comment type="function">
    <text evidence="1">Core subunit of the mitochondrial membrane respiratory chain NADH dehydrogenase (Complex I) that is believed to belong to the minimal assembly required for catalysis. Complex I functions in the transfer of electrons from NADH to the respiratory chain. The immediate electron acceptor for the enzyme is believed to be ubiquinone.</text>
</comment>
<evidence type="ECO:0000256" key="9">
    <source>
        <dbReference type="SAM" id="Phobius"/>
    </source>
</evidence>
<feature type="transmembrane region" description="Helical" evidence="9">
    <location>
        <begin position="255"/>
        <end position="275"/>
    </location>
</feature>
<evidence type="ECO:0000256" key="8">
    <source>
        <dbReference type="ARBA" id="ARBA00049551"/>
    </source>
</evidence>
<dbReference type="EMBL" id="JQ996232">
    <property type="protein sequence ID" value="AFK81049.1"/>
    <property type="molecule type" value="Genomic_DNA"/>
</dbReference>
<dbReference type="PANTHER" id="PTHR42829:SF2">
    <property type="entry name" value="NADH-UBIQUINONE OXIDOREDUCTASE CHAIN 5"/>
    <property type="match status" value="1"/>
</dbReference>
<keyword evidence="4 9" id="KW-0812">Transmembrane</keyword>
<feature type="transmembrane region" description="Helical" evidence="9">
    <location>
        <begin position="287"/>
        <end position="306"/>
    </location>
</feature>
<dbReference type="Pfam" id="PF00361">
    <property type="entry name" value="Proton_antipo_M"/>
    <property type="match status" value="1"/>
</dbReference>
<name>J7FC17_9BILA</name>
<feature type="transmembrane region" description="Helical" evidence="9">
    <location>
        <begin position="7"/>
        <end position="28"/>
    </location>
</feature>
<evidence type="ECO:0000256" key="3">
    <source>
        <dbReference type="ARBA" id="ARBA00012944"/>
    </source>
</evidence>
<evidence type="ECO:0000256" key="5">
    <source>
        <dbReference type="ARBA" id="ARBA00022989"/>
    </source>
</evidence>
<dbReference type="InterPro" id="IPR003945">
    <property type="entry name" value="NU5C-like"/>
</dbReference>
<reference evidence="11" key="1">
    <citation type="journal article" date="2012" name="Infect. Genet. Evol.">
        <title>Characterization of the complete mitochondrial genomes of two whipworms Trichuris ovis and Trichuris discolor (Nematoda: Trichuridae).</title>
        <authorList>
            <person name="Liu G.H."/>
            <person name="Wang Y."/>
            <person name="Xu M.J."/>
            <person name="Zhou D.H."/>
            <person name="Ye Y.G."/>
            <person name="Li J.Y."/>
            <person name="Song H.Q."/>
            <person name="Lin R.Q."/>
            <person name="Zhu X.Q."/>
        </authorList>
    </citation>
    <scope>NUCLEOTIDE SEQUENCE</scope>
</reference>
<evidence type="ECO:0000256" key="6">
    <source>
        <dbReference type="ARBA" id="ARBA00023136"/>
    </source>
</evidence>
<feature type="transmembrane region" description="Helical" evidence="9">
    <location>
        <begin position="224"/>
        <end position="243"/>
    </location>
</feature>
<feature type="transmembrane region" description="Helical" evidence="9">
    <location>
        <begin position="318"/>
        <end position="338"/>
    </location>
</feature>
<geneLocation type="mitochondrion" evidence="11"/>
<evidence type="ECO:0000256" key="7">
    <source>
        <dbReference type="ARBA" id="ARBA00031027"/>
    </source>
</evidence>
<proteinExistence type="predicted"/>
<dbReference type="InterPro" id="IPR001750">
    <property type="entry name" value="ND/Mrp_TM"/>
</dbReference>
<evidence type="ECO:0000256" key="4">
    <source>
        <dbReference type="ARBA" id="ARBA00022692"/>
    </source>
</evidence>
<gene>
    <name evidence="11" type="primary">nad5</name>
</gene>
<protein>
    <recommendedName>
        <fullName evidence="3">NADH:ubiquinone reductase (H(+)-translocating)</fullName>
        <ecNumber evidence="3">7.1.1.2</ecNumber>
    </recommendedName>
    <alternativeName>
        <fullName evidence="7">NADH dehydrogenase subunit 5</fullName>
    </alternativeName>
</protein>
<evidence type="ECO:0000256" key="1">
    <source>
        <dbReference type="ARBA" id="ARBA00003257"/>
    </source>
</evidence>
<keyword evidence="5 9" id="KW-1133">Transmembrane helix</keyword>
<dbReference type="PRINTS" id="PR01434">
    <property type="entry name" value="NADHDHGNASE5"/>
</dbReference>